<feature type="transmembrane region" description="Helical" evidence="5">
    <location>
        <begin position="79"/>
        <end position="101"/>
    </location>
</feature>
<evidence type="ECO:0000256" key="1">
    <source>
        <dbReference type="ARBA" id="ARBA00004141"/>
    </source>
</evidence>
<evidence type="ECO:0000256" key="4">
    <source>
        <dbReference type="ARBA" id="ARBA00023136"/>
    </source>
</evidence>
<reference evidence="7" key="2">
    <citation type="journal article" date="2021" name="Microorganisms">
        <title>Bacterial Dimethylsulfoniopropionate Biosynthesis in the East China Sea.</title>
        <authorList>
            <person name="Liu J."/>
            <person name="Zhang Y."/>
            <person name="Liu J."/>
            <person name="Zhong H."/>
            <person name="Williams B.T."/>
            <person name="Zheng Y."/>
            <person name="Curson A.R.J."/>
            <person name="Sun C."/>
            <person name="Sun H."/>
            <person name="Song D."/>
            <person name="Wagner Mackenzie B."/>
            <person name="Bermejo Martinez A."/>
            <person name="Todd J.D."/>
            <person name="Zhang X.H."/>
        </authorList>
    </citation>
    <scope>NUCLEOTIDE SEQUENCE</scope>
    <source>
        <strain evidence="7">AESS21</strain>
    </source>
</reference>
<feature type="transmembrane region" description="Helical" evidence="5">
    <location>
        <begin position="7"/>
        <end position="27"/>
    </location>
</feature>
<feature type="transmembrane region" description="Helical" evidence="5">
    <location>
        <begin position="39"/>
        <end position="58"/>
    </location>
</feature>
<keyword evidence="3 5" id="KW-1133">Transmembrane helix</keyword>
<feature type="transmembrane region" description="Helical" evidence="5">
    <location>
        <begin position="121"/>
        <end position="144"/>
    </location>
</feature>
<evidence type="ECO:0000313" key="8">
    <source>
        <dbReference type="Proteomes" id="UP000705379"/>
    </source>
</evidence>
<gene>
    <name evidence="7" type="ORF">DYI23_07740</name>
</gene>
<dbReference type="Pfam" id="PF01794">
    <property type="entry name" value="Ferric_reduct"/>
    <property type="match status" value="1"/>
</dbReference>
<dbReference type="GO" id="GO:0016020">
    <property type="term" value="C:membrane"/>
    <property type="evidence" value="ECO:0007669"/>
    <property type="project" value="UniProtKB-SubCell"/>
</dbReference>
<dbReference type="AlphaFoldDB" id="A0A944CCU8"/>
<sequence>MKVMLRTSVFVIALMVFLGLPILFYWLGEFPRRSVLKEAISLLTLLAFSLMLFQFFMARSNLKVIQLFDLRQVQLVHKFIAYAVMTVLLLHPVLIVFPRLFEAGIGPWQAFRTMLTTFENPGILLGLAAWILLLVLTLTAIFRLRLNWALGIKYRNWRYFHGLLSVLVTAVAVLHAIKLGRHFNPSMVFFSVSVAITGAAMLFKMYLFPPTKPTVSAKQTVGSE</sequence>
<protein>
    <recommendedName>
        <fullName evidence="6">Ferric oxidoreductase domain-containing protein</fullName>
    </recommendedName>
</protein>
<evidence type="ECO:0000259" key="6">
    <source>
        <dbReference type="Pfam" id="PF01794"/>
    </source>
</evidence>
<keyword evidence="4 5" id="KW-0472">Membrane</keyword>
<dbReference type="EMBL" id="QTKU01000001">
    <property type="protein sequence ID" value="MBS8260105.1"/>
    <property type="molecule type" value="Genomic_DNA"/>
</dbReference>
<evidence type="ECO:0000313" key="7">
    <source>
        <dbReference type="EMBL" id="MBS8260105.1"/>
    </source>
</evidence>
<proteinExistence type="predicted"/>
<reference evidence="7" key="1">
    <citation type="submission" date="2018-08" db="EMBL/GenBank/DDBJ databases">
        <authorList>
            <person name="Jin W."/>
            <person name="Wang H."/>
            <person name="Yang Y."/>
            <person name="Li M."/>
            <person name="Liu J."/>
        </authorList>
    </citation>
    <scope>NUCLEOTIDE SEQUENCE</scope>
    <source>
        <strain evidence="7">AESS21</strain>
    </source>
</reference>
<evidence type="ECO:0000256" key="5">
    <source>
        <dbReference type="SAM" id="Phobius"/>
    </source>
</evidence>
<name>A0A944CCU8_9HYPH</name>
<accession>A0A944CCU8</accession>
<organism evidence="7 8">
    <name type="scientific">Roseibium polysiphoniae</name>
    <dbReference type="NCBI Taxonomy" id="2571221"/>
    <lineage>
        <taxon>Bacteria</taxon>
        <taxon>Pseudomonadati</taxon>
        <taxon>Pseudomonadota</taxon>
        <taxon>Alphaproteobacteria</taxon>
        <taxon>Hyphomicrobiales</taxon>
        <taxon>Stappiaceae</taxon>
        <taxon>Roseibium</taxon>
    </lineage>
</organism>
<comment type="subcellular location">
    <subcellularLocation>
        <location evidence="1">Membrane</location>
        <topology evidence="1">Multi-pass membrane protein</topology>
    </subcellularLocation>
</comment>
<feature type="transmembrane region" description="Helical" evidence="5">
    <location>
        <begin position="183"/>
        <end position="203"/>
    </location>
</feature>
<feature type="domain" description="Ferric oxidoreductase" evidence="6">
    <location>
        <begin position="45"/>
        <end position="170"/>
    </location>
</feature>
<keyword evidence="2 5" id="KW-0812">Transmembrane</keyword>
<feature type="transmembrane region" description="Helical" evidence="5">
    <location>
        <begin position="156"/>
        <end position="177"/>
    </location>
</feature>
<dbReference type="InterPro" id="IPR013130">
    <property type="entry name" value="Fe3_Rdtase_TM_dom"/>
</dbReference>
<dbReference type="RefSeq" id="WP_213215604.1">
    <property type="nucleotide sequence ID" value="NZ_QTKU01000001.1"/>
</dbReference>
<evidence type="ECO:0000256" key="2">
    <source>
        <dbReference type="ARBA" id="ARBA00022692"/>
    </source>
</evidence>
<dbReference type="Proteomes" id="UP000705379">
    <property type="component" value="Unassembled WGS sequence"/>
</dbReference>
<evidence type="ECO:0000256" key="3">
    <source>
        <dbReference type="ARBA" id="ARBA00022989"/>
    </source>
</evidence>
<comment type="caution">
    <text evidence="7">The sequence shown here is derived from an EMBL/GenBank/DDBJ whole genome shotgun (WGS) entry which is preliminary data.</text>
</comment>